<organism evidence="1 2">
    <name type="scientific">Stagnimonas aquatica</name>
    <dbReference type="NCBI Taxonomy" id="2689987"/>
    <lineage>
        <taxon>Bacteria</taxon>
        <taxon>Pseudomonadati</taxon>
        <taxon>Pseudomonadota</taxon>
        <taxon>Gammaproteobacteria</taxon>
        <taxon>Nevskiales</taxon>
        <taxon>Nevskiaceae</taxon>
        <taxon>Stagnimonas</taxon>
    </lineage>
</organism>
<dbReference type="InterPro" id="IPR005049">
    <property type="entry name" value="STL-like"/>
</dbReference>
<evidence type="ECO:0000313" key="2">
    <source>
        <dbReference type="Proteomes" id="UP000282106"/>
    </source>
</evidence>
<dbReference type="InParanoid" id="A0A3N0VGP1"/>
<dbReference type="RefSeq" id="WP_123210960.1">
    <property type="nucleotide sequence ID" value="NZ_RJVO01000002.1"/>
</dbReference>
<gene>
    <name evidence="1" type="ORF">ED208_05965</name>
</gene>
<proteinExistence type="predicted"/>
<dbReference type="PANTHER" id="PTHR31362:SF0">
    <property type="entry name" value="EXOSTOSIN DOMAIN-CONTAINING PROTEIN-RELATED"/>
    <property type="match status" value="1"/>
</dbReference>
<keyword evidence="2" id="KW-1185">Reference proteome</keyword>
<dbReference type="AlphaFoldDB" id="A0A3N0VGP1"/>
<dbReference type="EMBL" id="RJVO01000002">
    <property type="protein sequence ID" value="ROH91916.1"/>
    <property type="molecule type" value="Genomic_DNA"/>
</dbReference>
<dbReference type="Pfam" id="PF03385">
    <property type="entry name" value="STELLO"/>
    <property type="match status" value="1"/>
</dbReference>
<dbReference type="Proteomes" id="UP000282106">
    <property type="component" value="Unassembled WGS sequence"/>
</dbReference>
<name>A0A3N0VGP1_9GAMM</name>
<reference evidence="1 2" key="1">
    <citation type="submission" date="2018-10" db="EMBL/GenBank/DDBJ databases">
        <authorList>
            <person name="Chen W.-M."/>
        </authorList>
    </citation>
    <scope>NUCLEOTIDE SEQUENCE [LARGE SCALE GENOMIC DNA]</scope>
    <source>
        <strain evidence="1 2">THS-13</strain>
    </source>
</reference>
<comment type="caution">
    <text evidence="1">The sequence shown here is derived from an EMBL/GenBank/DDBJ whole genome shotgun (WGS) entry which is preliminary data.</text>
</comment>
<evidence type="ECO:0000313" key="1">
    <source>
        <dbReference type="EMBL" id="ROH91916.1"/>
    </source>
</evidence>
<accession>A0A3N0VGP1</accession>
<sequence length="333" mass="37768">MKIGLVVTTIQAPNPVMQALAAQAQASQAEFVVIGDRKSPPVFELEGADYYDLARQNAVLPEFSQALPVGHYARKNLGYLLALQRGCEWLVETDDDNYPLDNFFSLVRGDELRARRLRSESRWLNAYRYFSPSEPVWPRGYPLEKLAEDLASKASEQWELERPALVQGLADDNPDVDAVYRLTRPLPVNFDRQAAAISLESGLWCPFNSQNTWFRRDIAALCYLPSYCSFRMTDIWRSFVAQRCLWALGERVIFTAPSVRQERNEHNLLRDFADEVPGYLNNERIVVALADCALQGEVRGDLRRCYQALVSLGVIPEKELALVDLWLAGLPPA</sequence>
<dbReference type="PANTHER" id="PTHR31362">
    <property type="entry name" value="GLYCOSYLTRANSFERASE STELLO1-RELATED"/>
    <property type="match status" value="1"/>
</dbReference>
<protein>
    <submittedName>
        <fullName evidence="1">DUF288 domain-containing protein</fullName>
    </submittedName>
</protein>